<protein>
    <submittedName>
        <fullName evidence="1">Uncharacterized protein</fullName>
    </submittedName>
</protein>
<accession>A0ACB8QCT9</accession>
<evidence type="ECO:0000313" key="1">
    <source>
        <dbReference type="EMBL" id="KAI0029462.1"/>
    </source>
</evidence>
<organism evidence="1 2">
    <name type="scientific">Vararia minispora EC-137</name>
    <dbReference type="NCBI Taxonomy" id="1314806"/>
    <lineage>
        <taxon>Eukaryota</taxon>
        <taxon>Fungi</taxon>
        <taxon>Dikarya</taxon>
        <taxon>Basidiomycota</taxon>
        <taxon>Agaricomycotina</taxon>
        <taxon>Agaricomycetes</taxon>
        <taxon>Russulales</taxon>
        <taxon>Lachnocladiaceae</taxon>
        <taxon>Vararia</taxon>
    </lineage>
</organism>
<comment type="caution">
    <text evidence="1">The sequence shown here is derived from an EMBL/GenBank/DDBJ whole genome shotgun (WGS) entry which is preliminary data.</text>
</comment>
<reference evidence="1" key="2">
    <citation type="journal article" date="2022" name="New Phytol.">
        <title>Evolutionary transition to the ectomycorrhizal habit in the genomes of a hyperdiverse lineage of mushroom-forming fungi.</title>
        <authorList>
            <person name="Looney B."/>
            <person name="Miyauchi S."/>
            <person name="Morin E."/>
            <person name="Drula E."/>
            <person name="Courty P.E."/>
            <person name="Kohler A."/>
            <person name="Kuo A."/>
            <person name="LaButti K."/>
            <person name="Pangilinan J."/>
            <person name="Lipzen A."/>
            <person name="Riley R."/>
            <person name="Andreopoulos W."/>
            <person name="He G."/>
            <person name="Johnson J."/>
            <person name="Nolan M."/>
            <person name="Tritt A."/>
            <person name="Barry K.W."/>
            <person name="Grigoriev I.V."/>
            <person name="Nagy L.G."/>
            <person name="Hibbett D."/>
            <person name="Henrissat B."/>
            <person name="Matheny P.B."/>
            <person name="Labbe J."/>
            <person name="Martin F.M."/>
        </authorList>
    </citation>
    <scope>NUCLEOTIDE SEQUENCE</scope>
    <source>
        <strain evidence="1">EC-137</strain>
    </source>
</reference>
<gene>
    <name evidence="1" type="ORF">K488DRAFT_72962</name>
</gene>
<name>A0ACB8QCT9_9AGAM</name>
<keyword evidence="2" id="KW-1185">Reference proteome</keyword>
<proteinExistence type="predicted"/>
<dbReference type="Proteomes" id="UP000814128">
    <property type="component" value="Unassembled WGS sequence"/>
</dbReference>
<evidence type="ECO:0000313" key="2">
    <source>
        <dbReference type="Proteomes" id="UP000814128"/>
    </source>
</evidence>
<dbReference type="EMBL" id="MU273675">
    <property type="protein sequence ID" value="KAI0029462.1"/>
    <property type="molecule type" value="Genomic_DNA"/>
</dbReference>
<reference evidence="1" key="1">
    <citation type="submission" date="2021-02" db="EMBL/GenBank/DDBJ databases">
        <authorList>
            <consortium name="DOE Joint Genome Institute"/>
            <person name="Ahrendt S."/>
            <person name="Looney B.P."/>
            <person name="Miyauchi S."/>
            <person name="Morin E."/>
            <person name="Drula E."/>
            <person name="Courty P.E."/>
            <person name="Chicoki N."/>
            <person name="Fauchery L."/>
            <person name="Kohler A."/>
            <person name="Kuo A."/>
            <person name="Labutti K."/>
            <person name="Pangilinan J."/>
            <person name="Lipzen A."/>
            <person name="Riley R."/>
            <person name="Andreopoulos W."/>
            <person name="He G."/>
            <person name="Johnson J."/>
            <person name="Barry K.W."/>
            <person name="Grigoriev I.V."/>
            <person name="Nagy L."/>
            <person name="Hibbett D."/>
            <person name="Henrissat B."/>
            <person name="Matheny P.B."/>
            <person name="Labbe J."/>
            <person name="Martin F."/>
        </authorList>
    </citation>
    <scope>NUCLEOTIDE SEQUENCE</scope>
    <source>
        <strain evidence="1">EC-137</strain>
    </source>
</reference>
<sequence length="492" mass="56066">MNSGRRQDTLNDHYGDWNWKKTMKIGVQLQADIQEAREQYERKRNQFHQLTASFTPEQITRWDELPRDFKHLGGRSSKEFYSVYRHKTERVPSLTGVYQAMFAKELEREQRSSERLALNPMGDAGFLYEGIRIQDAQRKCKSAAKRAEGHITADKKELERRRTKLASRIGSWRELQQHIMPGVADKLMCPSSGCDEDEVLWLPSDLTEGDRVKLGLVALAKAEQDLREGECFDAISAIRSSVKAIDAMAVRKRKDLRGTGAQTRSTTKISHFQDIRDGHMERYNHARQALVALGYISPDDRDSPFPPLTVEDTYRKGVETGREIGDSKRDETLLWAGAGVGSLPSTSRSQSLQQMSGKRHDTGDPEATSIAGKGKRSDRGSSDKAHNGRRGTLGWIWDARSCKKLTEDEMEAWIEEGDRVQWHRTEASMRRWQEQFERLQADFLRTVETFHKSDIIWSTVAQESEGKPGHAAYAKRKAGLTKITDLSERTPV</sequence>